<keyword evidence="3 6" id="KW-0812">Transmembrane</keyword>
<dbReference type="Gene3D" id="3.30.700.10">
    <property type="entry name" value="Glycoprotein, Type 4 Pilin"/>
    <property type="match status" value="1"/>
</dbReference>
<dbReference type="AlphaFoldDB" id="A0A1F7J5L4"/>
<dbReference type="NCBIfam" id="TIGR02532">
    <property type="entry name" value="IV_pilin_GFxxxE"/>
    <property type="match status" value="1"/>
</dbReference>
<keyword evidence="2" id="KW-0488">Methylation</keyword>
<organism evidence="7 8">
    <name type="scientific">Candidatus Roizmanbacteria bacterium RIFCSPLOWO2_01_FULL_40_42</name>
    <dbReference type="NCBI Taxonomy" id="1802066"/>
    <lineage>
        <taxon>Bacteria</taxon>
        <taxon>Candidatus Roizmaniibacteriota</taxon>
    </lineage>
</organism>
<dbReference type="Pfam" id="PF07963">
    <property type="entry name" value="N_methyl"/>
    <property type="match status" value="1"/>
</dbReference>
<dbReference type="GO" id="GO:0016020">
    <property type="term" value="C:membrane"/>
    <property type="evidence" value="ECO:0007669"/>
    <property type="project" value="UniProtKB-SubCell"/>
</dbReference>
<gene>
    <name evidence="7" type="ORF">A3B50_01290</name>
</gene>
<dbReference type="Proteomes" id="UP000178558">
    <property type="component" value="Unassembled WGS sequence"/>
</dbReference>
<dbReference type="GO" id="GO:0015627">
    <property type="term" value="C:type II protein secretion system complex"/>
    <property type="evidence" value="ECO:0007669"/>
    <property type="project" value="InterPro"/>
</dbReference>
<comment type="subcellular location">
    <subcellularLocation>
        <location evidence="1">Membrane</location>
        <topology evidence="1">Single-pass membrane protein</topology>
    </subcellularLocation>
</comment>
<comment type="caution">
    <text evidence="7">The sequence shown here is derived from an EMBL/GenBank/DDBJ whole genome shotgun (WGS) entry which is preliminary data.</text>
</comment>
<dbReference type="InterPro" id="IPR012902">
    <property type="entry name" value="N_methyl_site"/>
</dbReference>
<name>A0A1F7J5L4_9BACT</name>
<dbReference type="InterPro" id="IPR045584">
    <property type="entry name" value="Pilin-like"/>
</dbReference>
<accession>A0A1F7J5L4</accession>
<evidence type="ECO:0000256" key="3">
    <source>
        <dbReference type="ARBA" id="ARBA00022692"/>
    </source>
</evidence>
<dbReference type="GO" id="GO:0015628">
    <property type="term" value="P:protein secretion by the type II secretion system"/>
    <property type="evidence" value="ECO:0007669"/>
    <property type="project" value="InterPro"/>
</dbReference>
<keyword evidence="5 6" id="KW-0472">Membrane</keyword>
<evidence type="ECO:0000256" key="1">
    <source>
        <dbReference type="ARBA" id="ARBA00004167"/>
    </source>
</evidence>
<dbReference type="PANTHER" id="PTHR30093">
    <property type="entry name" value="GENERAL SECRETION PATHWAY PROTEIN G"/>
    <property type="match status" value="1"/>
</dbReference>
<evidence type="ECO:0000256" key="5">
    <source>
        <dbReference type="ARBA" id="ARBA00023136"/>
    </source>
</evidence>
<dbReference type="PRINTS" id="PR00813">
    <property type="entry name" value="BCTERIALGSPG"/>
</dbReference>
<dbReference type="EMBL" id="MGAQ01000010">
    <property type="protein sequence ID" value="OGK50893.1"/>
    <property type="molecule type" value="Genomic_DNA"/>
</dbReference>
<dbReference type="PROSITE" id="PS00409">
    <property type="entry name" value="PROKAR_NTER_METHYL"/>
    <property type="match status" value="1"/>
</dbReference>
<proteinExistence type="predicted"/>
<dbReference type="PANTHER" id="PTHR30093:SF44">
    <property type="entry name" value="TYPE II SECRETION SYSTEM CORE PROTEIN G"/>
    <property type="match status" value="1"/>
</dbReference>
<dbReference type="SUPFAM" id="SSF54523">
    <property type="entry name" value="Pili subunits"/>
    <property type="match status" value="1"/>
</dbReference>
<evidence type="ECO:0000256" key="6">
    <source>
        <dbReference type="SAM" id="Phobius"/>
    </source>
</evidence>
<protein>
    <recommendedName>
        <fullName evidence="9">Type II secretion system protein GspG C-terminal domain-containing protein</fullName>
    </recommendedName>
</protein>
<evidence type="ECO:0000256" key="2">
    <source>
        <dbReference type="ARBA" id="ARBA00022481"/>
    </source>
</evidence>
<evidence type="ECO:0000313" key="8">
    <source>
        <dbReference type="Proteomes" id="UP000178558"/>
    </source>
</evidence>
<reference evidence="7 8" key="1">
    <citation type="journal article" date="2016" name="Nat. Commun.">
        <title>Thousands of microbial genomes shed light on interconnected biogeochemical processes in an aquifer system.</title>
        <authorList>
            <person name="Anantharaman K."/>
            <person name="Brown C.T."/>
            <person name="Hug L.A."/>
            <person name="Sharon I."/>
            <person name="Castelle C.J."/>
            <person name="Probst A.J."/>
            <person name="Thomas B.C."/>
            <person name="Singh A."/>
            <person name="Wilkins M.J."/>
            <person name="Karaoz U."/>
            <person name="Brodie E.L."/>
            <person name="Williams K.H."/>
            <person name="Hubbard S.S."/>
            <person name="Banfield J.F."/>
        </authorList>
    </citation>
    <scope>NUCLEOTIDE SEQUENCE [LARGE SCALE GENOMIC DNA]</scope>
</reference>
<evidence type="ECO:0000313" key="7">
    <source>
        <dbReference type="EMBL" id="OGK50893.1"/>
    </source>
</evidence>
<keyword evidence="4 6" id="KW-1133">Transmembrane helix</keyword>
<feature type="transmembrane region" description="Helical" evidence="6">
    <location>
        <begin position="12"/>
        <end position="35"/>
    </location>
</feature>
<dbReference type="InterPro" id="IPR000983">
    <property type="entry name" value="Bac_GSPG_pilin"/>
</dbReference>
<evidence type="ECO:0000256" key="4">
    <source>
        <dbReference type="ARBA" id="ARBA00022989"/>
    </source>
</evidence>
<evidence type="ECO:0008006" key="9">
    <source>
        <dbReference type="Google" id="ProtNLM"/>
    </source>
</evidence>
<sequence>MSLFKDKRAGFTLLELMIVIIILGVLTTLISGNFLNSLKKGRDARRKEELQSIQKALELYYEDKRAYPLTAQVVFGSSLCETAACVSGEKIYMLPIPQDTNPACNYYYTSTDGTQYQLYSSLENTNDIGPGVKQSGYGNNCGASSACLCRFGLSSPNVTP</sequence>